<sequence length="152" mass="16419">MSLVSMANSGRISKRRILPVSMNRIAAVSTPPQNRGARHARHPHVGNPGSLDQHLTQFTQFNRAGSLHQDLPLPIAPDTCDPTGRPTTRLRPLEKSQPHHGSLRPVARTRAAGKTADSIGGTDSSRHRSHLDHTRGMVGAGNDASRLSSLVR</sequence>
<reference evidence="2" key="3">
    <citation type="submission" date="1997-08" db="EMBL/GenBank/DDBJ databases">
        <authorList>
            <person name="Parkhill J."/>
            <person name="Barrell B.G."/>
            <person name="Rajandream M.A."/>
        </authorList>
    </citation>
    <scope>NUCLEOTIDE SEQUENCE</scope>
</reference>
<evidence type="ECO:0000313" key="2">
    <source>
        <dbReference type="EMBL" id="CAB11302.1"/>
    </source>
</evidence>
<reference evidence="2" key="1">
    <citation type="journal article" date="1993" name="Mol. Microbiol.">
        <title>Use of an ordered cosmid library to deduce the genomic organization of Mycobacterium leprae.</title>
        <authorList>
            <person name="Eiglmeier K."/>
            <person name="Honore N."/>
            <person name="Woods S.A."/>
            <person name="Caudron B."/>
            <person name="Cole S.T."/>
        </authorList>
    </citation>
    <scope>NUCLEOTIDE SEQUENCE</scope>
</reference>
<dbReference type="EMBL" id="Z98604">
    <property type="protein sequence ID" value="CAB11302.1"/>
    <property type="molecule type" value="Genomic_DNA"/>
</dbReference>
<name>O32931_MYCLR</name>
<organism evidence="2">
    <name type="scientific">Mycobacterium leprae</name>
    <dbReference type="NCBI Taxonomy" id="1769"/>
    <lineage>
        <taxon>Bacteria</taxon>
        <taxon>Bacillati</taxon>
        <taxon>Actinomycetota</taxon>
        <taxon>Actinomycetes</taxon>
        <taxon>Mycobacteriales</taxon>
        <taxon>Mycobacteriaceae</taxon>
        <taxon>Mycobacterium</taxon>
    </lineage>
</organism>
<dbReference type="AlphaFoldDB" id="O32931"/>
<gene>
    <name evidence="2" type="primary">MLCB2052.04c</name>
</gene>
<proteinExistence type="predicted"/>
<protein>
    <submittedName>
        <fullName evidence="2">Uncharacterized protein</fullName>
    </submittedName>
</protein>
<feature type="region of interest" description="Disordered" evidence="1">
    <location>
        <begin position="69"/>
        <end position="152"/>
    </location>
</feature>
<evidence type="ECO:0000256" key="1">
    <source>
        <dbReference type="SAM" id="MobiDB-lite"/>
    </source>
</evidence>
<accession>O32931</accession>
<reference evidence="2" key="2">
    <citation type="submission" date="1997-08" db="EMBL/GenBank/DDBJ databases">
        <authorList>
            <person name="Devlin K."/>
            <person name="Churcher C.M."/>
        </authorList>
    </citation>
    <scope>NUCLEOTIDE SEQUENCE</scope>
</reference>